<reference evidence="2 3" key="1">
    <citation type="submission" date="2012-02" db="EMBL/GenBank/DDBJ databases">
        <title>Complete genome sequence of Phycisphaera mikurensis NBRC 102666.</title>
        <authorList>
            <person name="Ankai A."/>
            <person name="Hosoyama A."/>
            <person name="Terui Y."/>
            <person name="Sekine M."/>
            <person name="Fukai R."/>
            <person name="Kato Y."/>
            <person name="Nakamura S."/>
            <person name="Yamada-Narita S."/>
            <person name="Kawakoshi A."/>
            <person name="Fukunaga Y."/>
            <person name="Yamazaki S."/>
            <person name="Fujita N."/>
        </authorList>
    </citation>
    <scope>NUCLEOTIDE SEQUENCE [LARGE SCALE GENOMIC DNA]</scope>
    <source>
        <strain evidence="3">NBRC 102666 / KCTC 22515 / FYK2301M01</strain>
    </source>
</reference>
<keyword evidence="3" id="KW-1185">Reference proteome</keyword>
<accession>I0IDD8</accession>
<sequence>MKPPERCRGRQEGRPPPLSRAGPERSRGAGSTGRGASRRVSRGLGGRAAPRHRAPTRGASTLETPRSIGPAAATRRAGIRGPSRNRARFASGPRPRASR</sequence>
<protein>
    <submittedName>
        <fullName evidence="2">Uncharacterized protein</fullName>
    </submittedName>
</protein>
<dbReference type="STRING" id="1142394.PSMK_11170"/>
<evidence type="ECO:0000256" key="1">
    <source>
        <dbReference type="SAM" id="MobiDB-lite"/>
    </source>
</evidence>
<feature type="compositionally biased region" description="Basic and acidic residues" evidence="1">
    <location>
        <begin position="1"/>
        <end position="13"/>
    </location>
</feature>
<dbReference type="HOGENOM" id="CLU_2317764_0_0_0"/>
<dbReference type="KEGG" id="phm:PSMK_11170"/>
<gene>
    <name evidence="2" type="ordered locus">PSMK_11170</name>
</gene>
<evidence type="ECO:0000313" key="3">
    <source>
        <dbReference type="Proteomes" id="UP000007881"/>
    </source>
</evidence>
<evidence type="ECO:0000313" key="2">
    <source>
        <dbReference type="EMBL" id="BAM03276.1"/>
    </source>
</evidence>
<dbReference type="EMBL" id="AP012338">
    <property type="protein sequence ID" value="BAM03276.1"/>
    <property type="molecule type" value="Genomic_DNA"/>
</dbReference>
<organism evidence="2 3">
    <name type="scientific">Phycisphaera mikurensis (strain NBRC 102666 / KCTC 22515 / FYK2301M01)</name>
    <dbReference type="NCBI Taxonomy" id="1142394"/>
    <lineage>
        <taxon>Bacteria</taxon>
        <taxon>Pseudomonadati</taxon>
        <taxon>Planctomycetota</taxon>
        <taxon>Phycisphaerae</taxon>
        <taxon>Phycisphaerales</taxon>
        <taxon>Phycisphaeraceae</taxon>
        <taxon>Phycisphaera</taxon>
    </lineage>
</organism>
<dbReference type="Proteomes" id="UP000007881">
    <property type="component" value="Chromosome"/>
</dbReference>
<dbReference type="AlphaFoldDB" id="I0IDD8"/>
<name>I0IDD8_PHYMF</name>
<feature type="region of interest" description="Disordered" evidence="1">
    <location>
        <begin position="1"/>
        <end position="99"/>
    </location>
</feature>
<proteinExistence type="predicted"/>